<dbReference type="PANTHER" id="PTHR13504">
    <property type="entry name" value="FIDO DOMAIN-CONTAINING PROTEIN DDB_G0283145"/>
    <property type="match status" value="1"/>
</dbReference>
<dbReference type="EMBL" id="UGUA01000002">
    <property type="protein sequence ID" value="SUC36370.1"/>
    <property type="molecule type" value="Genomic_DNA"/>
</dbReference>
<dbReference type="InterPro" id="IPR054760">
    <property type="entry name" value="DIP2311-like_C"/>
</dbReference>
<proteinExistence type="predicted"/>
<evidence type="ECO:0000256" key="1">
    <source>
        <dbReference type="PIRSR" id="PIRSR640198-1"/>
    </source>
</evidence>
<dbReference type="RefSeq" id="WP_006815034.1">
    <property type="nucleotide sequence ID" value="NZ_AP018946.1"/>
</dbReference>
<dbReference type="PANTHER" id="PTHR13504:SF33">
    <property type="entry name" value="FIC FAMILY PROTEIN"/>
    <property type="match status" value="1"/>
</dbReference>
<name>A0A379G5T1_9GAMM</name>
<organism evidence="4 5">
    <name type="scientific">Providencia rustigianii</name>
    <dbReference type="NCBI Taxonomy" id="158850"/>
    <lineage>
        <taxon>Bacteria</taxon>
        <taxon>Pseudomonadati</taxon>
        <taxon>Pseudomonadota</taxon>
        <taxon>Gammaproteobacteria</taxon>
        <taxon>Enterobacterales</taxon>
        <taxon>Morganellaceae</taxon>
        <taxon>Providencia</taxon>
    </lineage>
</organism>
<keyword evidence="2" id="KW-0547">Nucleotide-binding</keyword>
<dbReference type="SUPFAM" id="SSF140931">
    <property type="entry name" value="Fic-like"/>
    <property type="match status" value="1"/>
</dbReference>
<dbReference type="InterPro" id="IPR003812">
    <property type="entry name" value="Fido"/>
</dbReference>
<dbReference type="Proteomes" id="UP000255129">
    <property type="component" value="Unassembled WGS sequence"/>
</dbReference>
<feature type="binding site" evidence="2">
    <location>
        <begin position="206"/>
        <end position="213"/>
    </location>
    <ligand>
        <name>ATP</name>
        <dbReference type="ChEBI" id="CHEBI:30616"/>
    </ligand>
</feature>
<gene>
    <name evidence="4" type="ORF">NCTC12026_02794</name>
</gene>
<dbReference type="PROSITE" id="PS51459">
    <property type="entry name" value="FIDO"/>
    <property type="match status" value="1"/>
</dbReference>
<dbReference type="AlphaFoldDB" id="A0A379G5T1"/>
<dbReference type="InterPro" id="IPR040198">
    <property type="entry name" value="Fido_containing"/>
</dbReference>
<evidence type="ECO:0000256" key="2">
    <source>
        <dbReference type="PIRSR" id="PIRSR640198-2"/>
    </source>
</evidence>
<keyword evidence="2" id="KW-0067">ATP-binding</keyword>
<dbReference type="Pfam" id="PF02661">
    <property type="entry name" value="Fic"/>
    <property type="match status" value="1"/>
</dbReference>
<evidence type="ECO:0000313" key="5">
    <source>
        <dbReference type="Proteomes" id="UP000255129"/>
    </source>
</evidence>
<dbReference type="GO" id="GO:0005524">
    <property type="term" value="F:ATP binding"/>
    <property type="evidence" value="ECO:0007669"/>
    <property type="project" value="UniProtKB-KW"/>
</dbReference>
<dbReference type="InterPro" id="IPR036388">
    <property type="entry name" value="WH-like_DNA-bd_sf"/>
</dbReference>
<evidence type="ECO:0000313" key="4">
    <source>
        <dbReference type="EMBL" id="SUC36370.1"/>
    </source>
</evidence>
<protein>
    <submittedName>
        <fullName evidence="4">Mobile mystery protein B</fullName>
    </submittedName>
</protein>
<sequence>MWIWEQPDWPNFTYDSSQLQPLLRNVVFLQGKLNGRCDTFDIRQQVLDKILANIIYSSDIEGEKLDARSVRSSLANHLGISDEMPFPTDQKTEGLVESALDAINNLDEPLTAERLCKWHNLLFPSNDSLFHKITVGCFRHSAIQVVSGRLDKPIIHFEAPPAAQVPQDIEQFLSWFNHSKHDSLLDPIIRAGIAHLWFLTIHPFDDGNGRIGRLIMDLALAQAERSTVRLYAISQSINERKKEYYQILEQSQRGDTDLTQWLVWFINTLHQAINDTLQQIQLTIEKTKYWNRFDQRILRPEQLKVLNRMLDGDFAEGINNRQYMAVGKVSRSSATRHLTELVQQGFLEEGIGGGRSTRYRLSQEPLFTGSWC</sequence>
<dbReference type="Pfam" id="PF22168">
    <property type="entry name" value="DIP2311-like_C"/>
    <property type="match status" value="1"/>
</dbReference>
<feature type="active site" evidence="1">
    <location>
        <position position="202"/>
    </location>
</feature>
<reference evidence="4 5" key="1">
    <citation type="submission" date="2018-06" db="EMBL/GenBank/DDBJ databases">
        <authorList>
            <consortium name="Pathogen Informatics"/>
            <person name="Doyle S."/>
        </authorList>
    </citation>
    <scope>NUCLEOTIDE SEQUENCE [LARGE SCALE GENOMIC DNA]</scope>
    <source>
        <strain evidence="4 5">NCTC12026</strain>
    </source>
</reference>
<feature type="domain" description="Fido" evidence="3">
    <location>
        <begin position="110"/>
        <end position="267"/>
    </location>
</feature>
<dbReference type="Gene3D" id="1.10.3290.10">
    <property type="entry name" value="Fido-like domain"/>
    <property type="match status" value="1"/>
</dbReference>
<dbReference type="OrthoDB" id="9807853at2"/>
<dbReference type="Pfam" id="PF13776">
    <property type="entry name" value="DUF4172"/>
    <property type="match status" value="1"/>
</dbReference>
<feature type="binding site" evidence="2">
    <location>
        <begin position="244"/>
        <end position="245"/>
    </location>
    <ligand>
        <name>ATP</name>
        <dbReference type="ChEBI" id="CHEBI:30616"/>
    </ligand>
</feature>
<dbReference type="InterPro" id="IPR036597">
    <property type="entry name" value="Fido-like_dom_sf"/>
</dbReference>
<evidence type="ECO:0000259" key="3">
    <source>
        <dbReference type="PROSITE" id="PS51459"/>
    </source>
</evidence>
<dbReference type="Gene3D" id="1.10.10.10">
    <property type="entry name" value="Winged helix-like DNA-binding domain superfamily/Winged helix DNA-binding domain"/>
    <property type="match status" value="1"/>
</dbReference>
<accession>A0A379G5T1</accession>
<dbReference type="InterPro" id="IPR025230">
    <property type="entry name" value="DUF4172"/>
</dbReference>